<accession>A0A0M2V962</accession>
<dbReference type="Pfam" id="PF10689">
    <property type="entry name" value="DUF2496"/>
    <property type="match status" value="1"/>
</dbReference>
<comment type="caution">
    <text evidence="1">The sequence shown here is derived from an EMBL/GenBank/DDBJ whole genome shotgun (WGS) entry which is preliminary data.</text>
</comment>
<dbReference type="EMBL" id="LAHO01000001">
    <property type="protein sequence ID" value="KKO47382.1"/>
    <property type="molecule type" value="Genomic_DNA"/>
</dbReference>
<dbReference type="AlphaFoldDB" id="A0A0M2V962"/>
<keyword evidence="2" id="KW-1185">Reference proteome</keyword>
<gene>
    <name evidence="1" type="ORF">WG68_01770</name>
</gene>
<protein>
    <recommendedName>
        <fullName evidence="3">DUF2496 domain-containing protein</fullName>
    </recommendedName>
</protein>
<reference evidence="1 2" key="1">
    <citation type="submission" date="2015-03" db="EMBL/GenBank/DDBJ databases">
        <title>Draft genome sequences of two protease-producing strains of Arsukibacterium isolated from two cold and alkaline environments.</title>
        <authorList>
            <person name="Lylloff J.E."/>
            <person name="Skov L.B."/>
            <person name="Jepsen M."/>
            <person name="Hallin P.F."/>
            <person name="Sorensen S.J."/>
            <person name="Stougaard P."/>
            <person name="Glaring M.A."/>
        </authorList>
    </citation>
    <scope>NUCLEOTIDE SEQUENCE [LARGE SCALE GENOMIC DNA]</scope>
    <source>
        <strain evidence="1 2">GCM72</strain>
    </source>
</reference>
<dbReference type="PATRIC" id="fig|336831.14.peg.2560"/>
<evidence type="ECO:0000313" key="1">
    <source>
        <dbReference type="EMBL" id="KKO47382.1"/>
    </source>
</evidence>
<proteinExistence type="predicted"/>
<organism evidence="1 2">
    <name type="scientific">Arsukibacterium ikkense</name>
    <dbReference type="NCBI Taxonomy" id="336831"/>
    <lineage>
        <taxon>Bacteria</taxon>
        <taxon>Pseudomonadati</taxon>
        <taxon>Pseudomonadota</taxon>
        <taxon>Gammaproteobacteria</taxon>
        <taxon>Chromatiales</taxon>
        <taxon>Chromatiaceae</taxon>
        <taxon>Arsukibacterium</taxon>
    </lineage>
</organism>
<evidence type="ECO:0000313" key="2">
    <source>
        <dbReference type="Proteomes" id="UP000034228"/>
    </source>
</evidence>
<dbReference type="Proteomes" id="UP000034228">
    <property type="component" value="Unassembled WGS sequence"/>
</dbReference>
<evidence type="ECO:0008006" key="3">
    <source>
        <dbReference type="Google" id="ProtNLM"/>
    </source>
</evidence>
<sequence length="72" mass="7548">MNSVPGFAPEAPAGLAQAPQHVKLAVDLIMLLEQQQIADADIMAALEIVVNDYRNKLKVGGNSTSHIPAPAS</sequence>
<dbReference type="InterPro" id="IPR019630">
    <property type="entry name" value="DUF2496_YbaM-rel"/>
</dbReference>
<dbReference type="STRING" id="336831.WG68_01770"/>
<name>A0A0M2V962_9GAMM</name>